<keyword evidence="1" id="KW-0808">Transferase</keyword>
<name>A0ACD1E120_9MICO</name>
<keyword evidence="2" id="KW-1185">Reference proteome</keyword>
<gene>
    <name evidence="1" type="ORF">KM842_10165</name>
</gene>
<evidence type="ECO:0000313" key="1">
    <source>
        <dbReference type="EMBL" id="QWS32652.1"/>
    </source>
</evidence>
<accession>A0ACD1E120</accession>
<dbReference type="EMBL" id="CP076544">
    <property type="protein sequence ID" value="QWS32652.1"/>
    <property type="molecule type" value="Genomic_DNA"/>
</dbReference>
<keyword evidence="1" id="KW-0012">Acyltransferase</keyword>
<reference evidence="1" key="1">
    <citation type="submission" date="2021-06" db="EMBL/GenBank/DDBJ databases">
        <authorList>
            <person name="Ellington A.J."/>
            <person name="Bryan N.C."/>
            <person name="Christner B.C."/>
            <person name="Reisch C.R."/>
        </authorList>
    </citation>
    <scope>NUCLEOTIDE SEQUENCE</scope>
    <source>
        <strain evidence="1">L6-1</strain>
    </source>
</reference>
<sequence length="265" mass="28092">MSPSWRSVHSGTPVRQEARVTGSTRSATVLSRAVVAPLARLLWRPRVVGRANVPKRGAVILASNHRSFIDSPAITLLAPRKVSFLAKQEYFTGTGLRGALSRTFFSGIGAIGVERGAGAAAQQALDLGLARLDAGEAFAIYPEGTRSLDGRLYKGRTGVAWLALTSGAPVVPVALTGTEDVQPVGSRLPRLAKVRVEFGEPLDLSGFGPASSGRARRQATDAVTAAIQALSGQELAGTYNEPPRTIVERVKQMLHHDDRGEPDPD</sequence>
<dbReference type="Proteomes" id="UP000681794">
    <property type="component" value="Chromosome"/>
</dbReference>
<organism evidence="1 2">
    <name type="scientific">Curtobacterium aetherium</name>
    <dbReference type="NCBI Taxonomy" id="2841594"/>
    <lineage>
        <taxon>Bacteria</taxon>
        <taxon>Bacillati</taxon>
        <taxon>Actinomycetota</taxon>
        <taxon>Actinomycetes</taxon>
        <taxon>Micrococcales</taxon>
        <taxon>Microbacteriaceae</taxon>
        <taxon>Curtobacterium</taxon>
    </lineage>
</organism>
<evidence type="ECO:0000313" key="2">
    <source>
        <dbReference type="Proteomes" id="UP000681794"/>
    </source>
</evidence>
<protein>
    <submittedName>
        <fullName evidence="1">1-acyl-sn-glycerol-3-phosphate acyltransferase</fullName>
    </submittedName>
</protein>
<proteinExistence type="predicted"/>